<dbReference type="InterPro" id="IPR038508">
    <property type="entry name" value="ArfGAP_dom_sf"/>
</dbReference>
<reference evidence="5" key="1">
    <citation type="journal article" date="2019" name="Nat. Commun.">
        <title>The genome of broomcorn millet.</title>
        <authorList>
            <person name="Zou C."/>
            <person name="Miki D."/>
            <person name="Li D."/>
            <person name="Tang Q."/>
            <person name="Xiao L."/>
            <person name="Rajput S."/>
            <person name="Deng P."/>
            <person name="Jia W."/>
            <person name="Huang R."/>
            <person name="Zhang M."/>
            <person name="Sun Y."/>
            <person name="Hu J."/>
            <person name="Fu X."/>
            <person name="Schnable P.S."/>
            <person name="Li F."/>
            <person name="Zhang H."/>
            <person name="Feng B."/>
            <person name="Zhu X."/>
            <person name="Liu R."/>
            <person name="Schnable J.C."/>
            <person name="Zhu J.-K."/>
            <person name="Zhang H."/>
        </authorList>
    </citation>
    <scope>NUCLEOTIDE SEQUENCE [LARGE SCALE GENOMIC DNA]</scope>
</reference>
<dbReference type="SUPFAM" id="SSF57863">
    <property type="entry name" value="ArfGap/RecO-like zinc finger"/>
    <property type="match status" value="1"/>
</dbReference>
<dbReference type="InterPro" id="IPR001164">
    <property type="entry name" value="ArfGAP_dom"/>
</dbReference>
<dbReference type="PROSITE" id="PS50115">
    <property type="entry name" value="ARFGAP"/>
    <property type="match status" value="1"/>
</dbReference>
<dbReference type="GO" id="GO:0008270">
    <property type="term" value="F:zinc ion binding"/>
    <property type="evidence" value="ECO:0007669"/>
    <property type="project" value="UniProtKB-KW"/>
</dbReference>
<dbReference type="AlphaFoldDB" id="A0A3L6TLG2"/>
<dbReference type="Gene3D" id="1.10.220.150">
    <property type="entry name" value="Arf GTPase activating protein"/>
    <property type="match status" value="1"/>
</dbReference>
<feature type="domain" description="Arf-GAP" evidence="3">
    <location>
        <begin position="13"/>
        <end position="95"/>
    </location>
</feature>
<feature type="compositionally biased region" description="Low complexity" evidence="2">
    <location>
        <begin position="98"/>
        <end position="108"/>
    </location>
</feature>
<keyword evidence="1" id="KW-0479">Metal-binding</keyword>
<dbReference type="GO" id="GO:0005096">
    <property type="term" value="F:GTPase activator activity"/>
    <property type="evidence" value="ECO:0007669"/>
    <property type="project" value="InterPro"/>
</dbReference>
<evidence type="ECO:0000259" key="3">
    <source>
        <dbReference type="PROSITE" id="PS50115"/>
    </source>
</evidence>
<gene>
    <name evidence="4" type="ORF">C2845_PM01G41930</name>
</gene>
<evidence type="ECO:0000313" key="4">
    <source>
        <dbReference type="EMBL" id="RLN41039.1"/>
    </source>
</evidence>
<dbReference type="GO" id="GO:0016192">
    <property type="term" value="P:vesicle-mediated transport"/>
    <property type="evidence" value="ECO:0007669"/>
    <property type="project" value="InterPro"/>
</dbReference>
<dbReference type="Pfam" id="PF01412">
    <property type="entry name" value="ArfGap"/>
    <property type="match status" value="1"/>
</dbReference>
<keyword evidence="1" id="KW-0862">Zinc</keyword>
<dbReference type="InterPro" id="IPR037278">
    <property type="entry name" value="ARFGAP/RecO"/>
</dbReference>
<dbReference type="EMBL" id="PQIB02000001">
    <property type="protein sequence ID" value="RLN41039.1"/>
    <property type="molecule type" value="Genomic_DNA"/>
</dbReference>
<keyword evidence="5" id="KW-1185">Reference proteome</keyword>
<proteinExistence type="predicted"/>
<dbReference type="STRING" id="4540.A0A3L6TLG2"/>
<dbReference type="PRINTS" id="PR00405">
    <property type="entry name" value="REVINTRACTNG"/>
</dbReference>
<protein>
    <submittedName>
        <fullName evidence="4">ADP-ribosylation factor GTPase-activating protein AGD6</fullName>
    </submittedName>
</protein>
<organism evidence="4 5">
    <name type="scientific">Panicum miliaceum</name>
    <name type="common">Proso millet</name>
    <name type="synonym">Broomcorn millet</name>
    <dbReference type="NCBI Taxonomy" id="4540"/>
    <lineage>
        <taxon>Eukaryota</taxon>
        <taxon>Viridiplantae</taxon>
        <taxon>Streptophyta</taxon>
        <taxon>Embryophyta</taxon>
        <taxon>Tracheophyta</taxon>
        <taxon>Spermatophyta</taxon>
        <taxon>Magnoliopsida</taxon>
        <taxon>Liliopsida</taxon>
        <taxon>Poales</taxon>
        <taxon>Poaceae</taxon>
        <taxon>PACMAD clade</taxon>
        <taxon>Panicoideae</taxon>
        <taxon>Panicodae</taxon>
        <taxon>Paniceae</taxon>
        <taxon>Panicinae</taxon>
        <taxon>Panicum</taxon>
        <taxon>Panicum sect. Panicum</taxon>
    </lineage>
</organism>
<sequence>MKAVVPRRRSNPAMVSTACLGKHRGLDVYISSVRSVTMDSWIEAQLRKMEAGGNDRLNAFLAARGVPKETPHAAKYKAAAAYRDRIITLAEGRTWTDPPSSGMSAPAPARKPLVHASAASGSGGGGDWDGLGRRLLDGHEAEPIGWIIRRRGDAVGEEAVEVQIDAGHVH</sequence>
<dbReference type="PANTHER" id="PTHR47021">
    <property type="entry name" value="ADP-RIBOSYLATION FACTOR GTPASE-ACTIVATING PROTEIN AGD6-RELATED"/>
    <property type="match status" value="1"/>
</dbReference>
<evidence type="ECO:0000313" key="5">
    <source>
        <dbReference type="Proteomes" id="UP000275267"/>
    </source>
</evidence>
<feature type="region of interest" description="Disordered" evidence="2">
    <location>
        <begin position="93"/>
        <end position="125"/>
    </location>
</feature>
<accession>A0A3L6TLG2</accession>
<evidence type="ECO:0000256" key="2">
    <source>
        <dbReference type="SAM" id="MobiDB-lite"/>
    </source>
</evidence>
<dbReference type="InterPro" id="IPR044519">
    <property type="entry name" value="ARF_GAP_AGD6/7"/>
</dbReference>
<dbReference type="OrthoDB" id="983479at2759"/>
<comment type="caution">
    <text evidence="4">The sequence shown here is derived from an EMBL/GenBank/DDBJ whole genome shotgun (WGS) entry which is preliminary data.</text>
</comment>
<dbReference type="PANTHER" id="PTHR47021:SF4">
    <property type="entry name" value="ADP-RIBOSYLATION FACTOR GTPASE-ACTIVATING PROTEIN AGD6-RELATED"/>
    <property type="match status" value="1"/>
</dbReference>
<name>A0A3L6TLG2_PANMI</name>
<dbReference type="Proteomes" id="UP000275267">
    <property type="component" value="Unassembled WGS sequence"/>
</dbReference>
<keyword evidence="1" id="KW-0863">Zinc-finger</keyword>
<evidence type="ECO:0000256" key="1">
    <source>
        <dbReference type="PROSITE-ProRule" id="PRU00288"/>
    </source>
</evidence>
<dbReference type="SMART" id="SM00105">
    <property type="entry name" value="ArfGap"/>
    <property type="match status" value="1"/>
</dbReference>